<dbReference type="Proteomes" id="UP000219020">
    <property type="component" value="Unassembled WGS sequence"/>
</dbReference>
<accession>A0A2A5T2Z5</accession>
<evidence type="ECO:0000313" key="2">
    <source>
        <dbReference type="Proteomes" id="UP000219020"/>
    </source>
</evidence>
<dbReference type="AlphaFoldDB" id="A0A2A5T2Z5"/>
<proteinExistence type="predicted"/>
<comment type="caution">
    <text evidence="1">The sequence shown here is derived from an EMBL/GenBank/DDBJ whole genome shotgun (WGS) entry which is preliminary data.</text>
</comment>
<name>A0A2A5T2Z5_9GAMM</name>
<organism evidence="1 2">
    <name type="scientific">Candidatus Enterovibrio escicola</name>
    <dbReference type="NCBI Taxonomy" id="1927127"/>
    <lineage>
        <taxon>Bacteria</taxon>
        <taxon>Pseudomonadati</taxon>
        <taxon>Pseudomonadota</taxon>
        <taxon>Gammaproteobacteria</taxon>
        <taxon>Vibrionales</taxon>
        <taxon>Vibrionaceae</taxon>
        <taxon>Enterovibrio</taxon>
    </lineage>
</organism>
<evidence type="ECO:0000313" key="1">
    <source>
        <dbReference type="EMBL" id="PCS22522.1"/>
    </source>
</evidence>
<gene>
    <name evidence="1" type="ORF">BTN49_1743</name>
</gene>
<dbReference type="EMBL" id="NBYY01000016">
    <property type="protein sequence ID" value="PCS22522.1"/>
    <property type="molecule type" value="Genomic_DNA"/>
</dbReference>
<sequence length="52" mass="6020">MYRNTESYNFVLKVPLHGLEVFLNSVFTLMNTPLKSPTYTCISKHSKTLKVK</sequence>
<reference evidence="2" key="1">
    <citation type="submission" date="2017-04" db="EMBL/GenBank/DDBJ databases">
        <title>Genome evolution of the luminous symbionts of deep sea anglerfish.</title>
        <authorList>
            <person name="Hendry T.A."/>
        </authorList>
    </citation>
    <scope>NUCLEOTIDE SEQUENCE [LARGE SCALE GENOMIC DNA]</scope>
</reference>
<protein>
    <submittedName>
        <fullName evidence="1">Mobile element protein</fullName>
    </submittedName>
</protein>
<keyword evidence="2" id="KW-1185">Reference proteome</keyword>